<sequence>MVNEEVVKYVVAYNIHVHKTWIPKHKGQEVVTKLWHDFYLVTAHGANMGYGLYGATDDSKANRNMQHNIKSHHQVSSSGQVDNTRPLEEMPYQSGEFIALKTELNDMWPAIWRVDGKTLLQKYEPFEENGKVLYRNISTYTVWNPENKKLYTQVPVKVRSQTHLETIVELVRSEMPADDCGFIEKRMLETQMYQENFEVYIQTLISHALDPNFLTEIFQEQAKQQYNCTASRPMHKSFVAFRNRSAAAAQLSGPPLMTSDDPHKASQSCEGAGRQFHAGGEPCTYLLRHISDEYFLSNVKTVDEVTESMRARVSGGAAGGAGGAGGARALDAAVGTWPGLSVAAGAGSCRACARAAVARLLLYGQPYNPATLEPEFLVCATCCSRVQLYSRISHQKYLMYAECSKRVAEKRMQNPSKDTTVILNELLADEVWLSQLFRDVRHSWAEAEAWERKLRQAMSRQMI</sequence>
<dbReference type="GO" id="GO:0005634">
    <property type="term" value="C:nucleus"/>
    <property type="evidence" value="ECO:0007669"/>
    <property type="project" value="TreeGrafter"/>
</dbReference>
<protein>
    <recommendedName>
        <fullName evidence="3">DUF4211 domain-containing protein</fullName>
    </recommendedName>
</protein>
<dbReference type="PANTHER" id="PTHR14689:SF0">
    <property type="entry name" value="COILED-COIL DOMAIN-CONTAINING PROTEIN 82"/>
    <property type="match status" value="1"/>
</dbReference>
<name>A0A922MST2_SPOEX</name>
<dbReference type="AlphaFoldDB" id="A0A922MST2"/>
<evidence type="ECO:0000313" key="1">
    <source>
        <dbReference type="EMBL" id="KAH9641963.1"/>
    </source>
</evidence>
<evidence type="ECO:0008006" key="3">
    <source>
        <dbReference type="Google" id="ProtNLM"/>
    </source>
</evidence>
<dbReference type="Proteomes" id="UP000814243">
    <property type="component" value="Unassembled WGS sequence"/>
</dbReference>
<evidence type="ECO:0000313" key="2">
    <source>
        <dbReference type="Proteomes" id="UP000814243"/>
    </source>
</evidence>
<reference evidence="1" key="1">
    <citation type="journal article" date="2021" name="G3 (Bethesda)">
        <title>Genome and transcriptome analysis of the beet armyworm Spodoptera exigua reveals targets for pest control. .</title>
        <authorList>
            <person name="Simon S."/>
            <person name="Breeschoten T."/>
            <person name="Jansen H.J."/>
            <person name="Dirks R.P."/>
            <person name="Schranz M.E."/>
            <person name="Ros V.I.D."/>
        </authorList>
    </citation>
    <scope>NUCLEOTIDE SEQUENCE</scope>
    <source>
        <strain evidence="1">TB_SE_WUR_2020</strain>
    </source>
</reference>
<dbReference type="PANTHER" id="PTHR14689">
    <property type="entry name" value="PHORBOL-ESTER_DAG-TYPE DOMAIN-CONTAINING PROTEIN"/>
    <property type="match status" value="1"/>
</dbReference>
<proteinExistence type="predicted"/>
<gene>
    <name evidence="1" type="ORF">HF086_011713</name>
</gene>
<comment type="caution">
    <text evidence="1">The sequence shown here is derived from an EMBL/GenBank/DDBJ whole genome shotgun (WGS) entry which is preliminary data.</text>
</comment>
<accession>A0A922MST2</accession>
<organism evidence="1 2">
    <name type="scientific">Spodoptera exigua</name>
    <name type="common">Beet armyworm</name>
    <name type="synonym">Noctua fulgens</name>
    <dbReference type="NCBI Taxonomy" id="7107"/>
    <lineage>
        <taxon>Eukaryota</taxon>
        <taxon>Metazoa</taxon>
        <taxon>Ecdysozoa</taxon>
        <taxon>Arthropoda</taxon>
        <taxon>Hexapoda</taxon>
        <taxon>Insecta</taxon>
        <taxon>Pterygota</taxon>
        <taxon>Neoptera</taxon>
        <taxon>Endopterygota</taxon>
        <taxon>Lepidoptera</taxon>
        <taxon>Glossata</taxon>
        <taxon>Ditrysia</taxon>
        <taxon>Noctuoidea</taxon>
        <taxon>Noctuidae</taxon>
        <taxon>Amphipyrinae</taxon>
        <taxon>Spodoptera</taxon>
    </lineage>
</organism>
<dbReference type="EMBL" id="JACEFF010000210">
    <property type="protein sequence ID" value="KAH9641963.1"/>
    <property type="molecule type" value="Genomic_DNA"/>
</dbReference>